<dbReference type="GO" id="GO:0007051">
    <property type="term" value="P:spindle organization"/>
    <property type="evidence" value="ECO:0007669"/>
    <property type="project" value="TreeGrafter"/>
</dbReference>
<evidence type="ECO:0000256" key="7">
    <source>
        <dbReference type="ARBA" id="ARBA00022776"/>
    </source>
</evidence>
<dbReference type="GO" id="GO:0051301">
    <property type="term" value="P:cell division"/>
    <property type="evidence" value="ECO:0007669"/>
    <property type="project" value="UniProtKB-KW"/>
</dbReference>
<dbReference type="InterPro" id="IPR001715">
    <property type="entry name" value="CH_dom"/>
</dbReference>
<dbReference type="GO" id="GO:0005634">
    <property type="term" value="C:nucleus"/>
    <property type="evidence" value="ECO:0007669"/>
    <property type="project" value="UniProtKB-SubCell"/>
</dbReference>
<dbReference type="GO" id="GO:0000278">
    <property type="term" value="P:mitotic cell cycle"/>
    <property type="evidence" value="ECO:0007669"/>
    <property type="project" value="TreeGrafter"/>
</dbReference>
<dbReference type="PANTHER" id="PTHR22706:SF1">
    <property type="entry name" value="ASSEMBLY FACTOR FOR SPINDLE MICROTUBULES"/>
    <property type="match status" value="1"/>
</dbReference>
<proteinExistence type="predicted"/>
<keyword evidence="6" id="KW-0677">Repeat</keyword>
<keyword evidence="7" id="KW-0498">Mitosis</keyword>
<organism evidence="14">
    <name type="scientific">Lepeophtheirus salmonis</name>
    <name type="common">Salmon louse</name>
    <name type="synonym">Caligus salmonis</name>
    <dbReference type="NCBI Taxonomy" id="72036"/>
    <lineage>
        <taxon>Eukaryota</taxon>
        <taxon>Metazoa</taxon>
        <taxon>Ecdysozoa</taxon>
        <taxon>Arthropoda</taxon>
        <taxon>Crustacea</taxon>
        <taxon>Multicrustacea</taxon>
        <taxon>Hexanauplia</taxon>
        <taxon>Copepoda</taxon>
        <taxon>Siphonostomatoida</taxon>
        <taxon>Caligidae</taxon>
        <taxon>Lepeophtheirus</taxon>
    </lineage>
</organism>
<dbReference type="SMART" id="SM00015">
    <property type="entry name" value="IQ"/>
    <property type="match status" value="14"/>
</dbReference>
<feature type="region of interest" description="Disordered" evidence="12">
    <location>
        <begin position="138"/>
        <end position="187"/>
    </location>
</feature>
<evidence type="ECO:0000256" key="5">
    <source>
        <dbReference type="ARBA" id="ARBA00022618"/>
    </source>
</evidence>
<evidence type="ECO:0000256" key="8">
    <source>
        <dbReference type="ARBA" id="ARBA00022860"/>
    </source>
</evidence>
<dbReference type="Pfam" id="PF00612">
    <property type="entry name" value="IQ"/>
    <property type="match status" value="7"/>
</dbReference>
<dbReference type="Gene3D" id="1.20.5.190">
    <property type="match status" value="8"/>
</dbReference>
<evidence type="ECO:0000256" key="2">
    <source>
        <dbReference type="ARBA" id="ARBA00004496"/>
    </source>
</evidence>
<evidence type="ECO:0000313" key="14">
    <source>
        <dbReference type="EMBL" id="CDW40454.1"/>
    </source>
</evidence>
<dbReference type="InterPro" id="IPR027417">
    <property type="entry name" value="P-loop_NTPase"/>
</dbReference>
<feature type="domain" description="Calponin-homology (CH)" evidence="13">
    <location>
        <begin position="1267"/>
        <end position="1398"/>
    </location>
</feature>
<keyword evidence="10" id="KW-0539">Nucleus</keyword>
<evidence type="ECO:0000259" key="13">
    <source>
        <dbReference type="PROSITE" id="PS50021"/>
    </source>
</evidence>
<dbReference type="SUPFAM" id="SSF47576">
    <property type="entry name" value="Calponin-homology domain, CH-domain"/>
    <property type="match status" value="1"/>
</dbReference>
<keyword evidence="8" id="KW-0112">Calmodulin-binding</keyword>
<dbReference type="FunFam" id="1.10.418.10:FF:000051">
    <property type="entry name" value="Abnormal spindle-like microcephaly-associated protein homolog"/>
    <property type="match status" value="1"/>
</dbReference>
<keyword evidence="3" id="KW-0963">Cytoplasm</keyword>
<comment type="subcellular location">
    <subcellularLocation>
        <location evidence="2">Cytoplasm</location>
    </subcellularLocation>
    <subcellularLocation>
        <location evidence="1">Nucleus</location>
    </subcellularLocation>
</comment>
<dbReference type="Pfam" id="PF15780">
    <property type="entry name" value="ASH"/>
    <property type="match status" value="1"/>
</dbReference>
<dbReference type="SMART" id="SM00033">
    <property type="entry name" value="CH"/>
    <property type="match status" value="2"/>
</dbReference>
<accession>A0A0K2UQC3</accession>
<dbReference type="InterPro" id="IPR051185">
    <property type="entry name" value="ASPM"/>
</dbReference>
<reference evidence="14" key="1">
    <citation type="submission" date="2014-05" db="EMBL/GenBank/DDBJ databases">
        <authorList>
            <person name="Chronopoulou M."/>
        </authorList>
    </citation>
    <scope>NUCLEOTIDE SEQUENCE</scope>
    <source>
        <tissue evidence="14">Whole organism</tissue>
    </source>
</reference>
<keyword evidence="4" id="KW-0597">Phosphoprotein</keyword>
<sequence>MAGNRRSEALYIERTSHDSRKIQMKDEKNPPETLAILAPFNPAPKIDFGELQLGKTRIRRFRCRNPSNKSISVSIENFPKDDKGFRMDFLGPFSLGPKEDAILSLGWAPSTKGAIREKATLKYAPFKTIIQMTGLCFDPQEEKPRRKVPFSQRTAKKNKDKGSGPTFQPPPHPVETQVGLSPPKVPMGEGNVADVCIRRREMNIEIPSREVLVPLGEGQEEHNSGNTTTTLTSSLQTCDEIKTETFYSSRNHQLGILKEKDVNHADTRRETFTINSTTPQVFSNGEQIPSFKDTFIVPAAPPQQRSTRSVLTEIKNVTSRLEESAINRVTKEEWNKNPSISQQDLLNDIQTDIICSPSRINHLQVHVANRDGYDLDLSSEDKENKPPRVRELFTHTKMSGENTVRENVNKDYESEIIYKEVVCTEEQILEEVIYTEEQIIEEVIYTEERIVEGVEYDYEIQVDGVTPLMDEIPMGYVPSSSKAVLIKGGTFETEEEDNMSQEYSEVDMSLSDKVYSEKDLADVSLLVAQHLQEKEEEQKMGMVNRLEDICISKEQVYLTPSEVNEGLKRFDFREESVYETNLNECKESFLHATINEHNFMPIPPKVYCSTAVKDKTKADCLPLFSTDKASVLCKDLFAEEKHCSFVYDSHSLPDTVVGPNCQVDNKKSILETDEEECQISSETYTKSPDVSRLNTINEISEENDFDSKCTSKIFFEKSDPLNSASKLNHDEHLRGDGFVVFPHYETSALPSDSAISLTSSKEPKKEEIVHSKTLRNNPRTTTKQHQRISTFHKRSSPSKKESLLKQQPCNAKNFKPTFKKNLTLIKMAAATSNKLSHDAASLIRHPNLYSANNIYYDERWIEKQEMGFTKWLNFIITPWNEIFNSTAPEKKIDAAKLWFACSETVGNHRAPTREVMSFRAYTAGKEMNNLRISACRLWQSSKVVNVITRLEIEIEKKRLYVRDDRCLNKDLGMKQGFLSLLLNYNPLWLRIGLETIYGEILHVTGNSDIIGISRFIITRLLSNPAISEEFIHPTVPHLYRPGYQEALKKFTLKKFLQIIYFLDYAKNNKLIKHNPCLFCKDADFKMSRDLLLDFSKKFLAGEGDVTKHLRYFGYDVSHKQSALDEFDFAVVNIPTDLRCGVRLCRVLEIILDKELTSKVRVPAISRLQKIHNVSIALEALKSSPVGLPDEISSKDIVNGHMEKTLNLIWHIIFGLKLKNILSIEKWDKEIVLLRKSLKVHALMNEVAVSGLKFVLRKEAEDIHFETDTTAKYVLIWCRLVCAHYGVEIENLSVSFSDGRALCFLIHHYYPSFLPKEEIMMNTTVSSVSLTNEAMSLDNARRINEDLLRNEKSNFKLFLEKVNGLGGVPILIRSLDMSNTIPDRKVTLTFLAYFAARLLDLSSEINAARIIQIAWRRRKALKEKQLHELQNSAAITIQRRVKLYLKNLLLSKYAAHALTIQRYYRGYTARKRVQYIQDHKKHIAALAIQSWWKMMTTRKQYSIVYKRICFIQSSVRRFIARKRYLRIIRCVRFIQEKWRGSNWTLKVRNEFIEKKTATIKLQRLYRVKLARQNFMNLKKATICIQSNWRTYLAKKQTLKMKHSILLIQTHWRGVRELKQYKRYRSSAIIIQRVFRNYIHYNKCQIEKEYRLKMIIKIQAFIKGKKARFQYEKLKKKTIVIQSLIRRYIARKELKELKIKSMTNKACIIIQSHIRGHLQRKKYKEMRTELRQIVIVQSLVRRFLAKQQFKRRKSQMEKIKSTVVIQSYVRGHLQRRKYKEMITELRQIVIVQTLVRRFLAKQEFKRRKIQMEKIKSTIVIQSYVRGHIQRKKYKKLRTEIRKVVIVQSLVRQFLAKQEFK</sequence>
<feature type="region of interest" description="Disordered" evidence="12">
    <location>
        <begin position="1"/>
        <end position="28"/>
    </location>
</feature>
<dbReference type="EMBL" id="HACA01023093">
    <property type="protein sequence ID" value="CDW40454.1"/>
    <property type="molecule type" value="Transcribed_RNA"/>
</dbReference>
<evidence type="ECO:0000256" key="9">
    <source>
        <dbReference type="ARBA" id="ARBA00023054"/>
    </source>
</evidence>
<keyword evidence="5" id="KW-0132">Cell division</keyword>
<dbReference type="GO" id="GO:0051295">
    <property type="term" value="P:establishment of meiotic spindle localization"/>
    <property type="evidence" value="ECO:0007669"/>
    <property type="project" value="TreeGrafter"/>
</dbReference>
<evidence type="ECO:0000256" key="12">
    <source>
        <dbReference type="SAM" id="MobiDB-lite"/>
    </source>
</evidence>
<feature type="non-terminal residue" evidence="14">
    <location>
        <position position="1858"/>
    </location>
</feature>
<feature type="compositionally biased region" description="Basic residues" evidence="12">
    <location>
        <begin position="782"/>
        <end position="797"/>
    </location>
</feature>
<evidence type="ECO:0000256" key="1">
    <source>
        <dbReference type="ARBA" id="ARBA00004123"/>
    </source>
</evidence>
<dbReference type="InterPro" id="IPR031549">
    <property type="entry name" value="ASH"/>
</dbReference>
<dbReference type="GO" id="GO:0005737">
    <property type="term" value="C:cytoplasm"/>
    <property type="evidence" value="ECO:0007669"/>
    <property type="project" value="UniProtKB-SubCell"/>
</dbReference>
<dbReference type="OrthoDB" id="2148418at2759"/>
<name>A0A0K2UQC3_LEPSM</name>
<evidence type="ECO:0000256" key="10">
    <source>
        <dbReference type="ARBA" id="ARBA00023242"/>
    </source>
</evidence>
<keyword evidence="9" id="KW-0175">Coiled coil</keyword>
<evidence type="ECO:0000256" key="11">
    <source>
        <dbReference type="ARBA" id="ARBA00023306"/>
    </source>
</evidence>
<evidence type="ECO:0000256" key="6">
    <source>
        <dbReference type="ARBA" id="ARBA00022737"/>
    </source>
</evidence>
<keyword evidence="11" id="KW-0131">Cell cycle</keyword>
<dbReference type="Gene3D" id="1.10.418.10">
    <property type="entry name" value="Calponin-like domain"/>
    <property type="match status" value="2"/>
</dbReference>
<dbReference type="SUPFAM" id="SSF52540">
    <property type="entry name" value="P-loop containing nucleoside triphosphate hydrolases"/>
    <property type="match status" value="3"/>
</dbReference>
<evidence type="ECO:0000256" key="4">
    <source>
        <dbReference type="ARBA" id="ARBA00022553"/>
    </source>
</evidence>
<dbReference type="Pfam" id="PF00307">
    <property type="entry name" value="CH"/>
    <property type="match status" value="1"/>
</dbReference>
<feature type="domain" description="Calponin-homology (CH)" evidence="13">
    <location>
        <begin position="1085"/>
        <end position="1216"/>
    </location>
</feature>
<dbReference type="CDD" id="cd21224">
    <property type="entry name" value="CH_ASPM_rpt2"/>
    <property type="match status" value="1"/>
</dbReference>
<dbReference type="PROSITE" id="PS50096">
    <property type="entry name" value="IQ"/>
    <property type="match status" value="11"/>
</dbReference>
<dbReference type="CDD" id="cd21223">
    <property type="entry name" value="CH_ASPM_rpt1"/>
    <property type="match status" value="1"/>
</dbReference>
<dbReference type="PANTHER" id="PTHR22706">
    <property type="entry name" value="ASSEMBLY FACTOR FOR SPINDLE MICROTUBULES"/>
    <property type="match status" value="1"/>
</dbReference>
<dbReference type="GO" id="GO:0005516">
    <property type="term" value="F:calmodulin binding"/>
    <property type="evidence" value="ECO:0007669"/>
    <property type="project" value="UniProtKB-KW"/>
</dbReference>
<feature type="region of interest" description="Disordered" evidence="12">
    <location>
        <begin position="775"/>
        <end position="805"/>
    </location>
</feature>
<dbReference type="PROSITE" id="PS50021">
    <property type="entry name" value="CH"/>
    <property type="match status" value="2"/>
</dbReference>
<protein>
    <recommendedName>
        <fullName evidence="13">Calponin-homology (CH) domain-containing protein</fullName>
    </recommendedName>
</protein>
<dbReference type="GO" id="GO:0000922">
    <property type="term" value="C:spindle pole"/>
    <property type="evidence" value="ECO:0007669"/>
    <property type="project" value="TreeGrafter"/>
</dbReference>
<dbReference type="InterPro" id="IPR000048">
    <property type="entry name" value="IQ_motif_EF-hand-BS"/>
</dbReference>
<evidence type="ECO:0000256" key="3">
    <source>
        <dbReference type="ARBA" id="ARBA00022490"/>
    </source>
</evidence>
<feature type="compositionally biased region" description="Basic and acidic residues" evidence="12">
    <location>
        <begin position="14"/>
        <end position="28"/>
    </location>
</feature>
<dbReference type="InterPro" id="IPR036872">
    <property type="entry name" value="CH_dom_sf"/>
</dbReference>